<dbReference type="InterPro" id="IPR036691">
    <property type="entry name" value="Endo/exonu/phosph_ase_sf"/>
</dbReference>
<dbReference type="GO" id="GO:0003824">
    <property type="term" value="F:catalytic activity"/>
    <property type="evidence" value="ECO:0007669"/>
    <property type="project" value="InterPro"/>
</dbReference>
<sequence length="442" mass="49310">MRRVVGSNKFDFSFHNSVGLSSGQLIAWNMDIWEGVTSFHGKHFIGCLLLNRCTRKELMVVNVYGPPNRHKKASFCVELEKILGQTNHETIVGGDFNVTHSDSERFNCLGNVGDSALFSSIISDLTFADLPILGRQYTWYNNHSSPASAQLDRILVGKNFASSFTGCVVKVGNPKLSDHAPLTLSVQGSRTNLMFRFEHFWLALPSFADTMKDCWTSELRRDGSAIGTWILKCRLLISRLRIWSKGLVNANKDHIVDLESRLESKISTLEGPEISNSSSPPISSSSSTFVFIFELCATLDNCYEAENTYWRQIAKVRWLKEEDKNTKFFHCIASGRMQKNWISSLNENGRIIDGEKDIAAAFNSFFKNSIGTARAGRLLPDWGALYEPTSSDFLDLILPCSEEEVLMNLKQMGKVKVLGPDGPSDEFSLPLGVLLVVTSPGL</sequence>
<evidence type="ECO:0000259" key="1">
    <source>
        <dbReference type="Pfam" id="PF03372"/>
    </source>
</evidence>
<dbReference type="PANTHER" id="PTHR33710">
    <property type="entry name" value="BNAC02G09200D PROTEIN"/>
    <property type="match status" value="1"/>
</dbReference>
<gene>
    <name evidence="2" type="ORF">Cni_G00879</name>
</gene>
<proteinExistence type="predicted"/>
<dbReference type="EMBL" id="CP136890">
    <property type="protein sequence ID" value="WOK92188.1"/>
    <property type="molecule type" value="Genomic_DNA"/>
</dbReference>
<dbReference type="Pfam" id="PF03372">
    <property type="entry name" value="Exo_endo_phos"/>
    <property type="match status" value="1"/>
</dbReference>
<dbReference type="InterPro" id="IPR005135">
    <property type="entry name" value="Endo/exonuclease/phosphatase"/>
</dbReference>
<accession>A0AAQ3JN94</accession>
<name>A0AAQ3JN94_9LILI</name>
<organism evidence="2 3">
    <name type="scientific">Canna indica</name>
    <name type="common">Indian-shot</name>
    <dbReference type="NCBI Taxonomy" id="4628"/>
    <lineage>
        <taxon>Eukaryota</taxon>
        <taxon>Viridiplantae</taxon>
        <taxon>Streptophyta</taxon>
        <taxon>Embryophyta</taxon>
        <taxon>Tracheophyta</taxon>
        <taxon>Spermatophyta</taxon>
        <taxon>Magnoliopsida</taxon>
        <taxon>Liliopsida</taxon>
        <taxon>Zingiberales</taxon>
        <taxon>Cannaceae</taxon>
        <taxon>Canna</taxon>
    </lineage>
</organism>
<dbReference type="AlphaFoldDB" id="A0AAQ3JN94"/>
<dbReference type="PANTHER" id="PTHR33710:SF71">
    <property type="entry name" value="ENDONUCLEASE_EXONUCLEASE_PHOSPHATASE DOMAIN-CONTAINING PROTEIN"/>
    <property type="match status" value="1"/>
</dbReference>
<evidence type="ECO:0000313" key="3">
    <source>
        <dbReference type="Proteomes" id="UP001327560"/>
    </source>
</evidence>
<dbReference type="SUPFAM" id="SSF56219">
    <property type="entry name" value="DNase I-like"/>
    <property type="match status" value="1"/>
</dbReference>
<keyword evidence="3" id="KW-1185">Reference proteome</keyword>
<feature type="domain" description="Endonuclease/exonuclease/phosphatase" evidence="1">
    <location>
        <begin position="19"/>
        <end position="179"/>
    </location>
</feature>
<dbReference type="Gene3D" id="3.60.10.10">
    <property type="entry name" value="Endonuclease/exonuclease/phosphatase"/>
    <property type="match status" value="1"/>
</dbReference>
<protein>
    <recommendedName>
        <fullName evidence="1">Endonuclease/exonuclease/phosphatase domain-containing protein</fullName>
    </recommendedName>
</protein>
<reference evidence="2 3" key="1">
    <citation type="submission" date="2023-10" db="EMBL/GenBank/DDBJ databases">
        <title>Chromosome-scale genome assembly provides insights into flower coloration mechanisms of Canna indica.</title>
        <authorList>
            <person name="Li C."/>
        </authorList>
    </citation>
    <scope>NUCLEOTIDE SEQUENCE [LARGE SCALE GENOMIC DNA]</scope>
    <source>
        <tissue evidence="2">Flower</tissue>
    </source>
</reference>
<evidence type="ECO:0000313" key="2">
    <source>
        <dbReference type="EMBL" id="WOK92188.1"/>
    </source>
</evidence>
<dbReference type="Proteomes" id="UP001327560">
    <property type="component" value="Chromosome 1"/>
</dbReference>